<evidence type="ECO:0000256" key="2">
    <source>
        <dbReference type="ARBA" id="ARBA00009045"/>
    </source>
</evidence>
<dbReference type="Pfam" id="PF01694">
    <property type="entry name" value="Rhomboid"/>
    <property type="match status" value="1"/>
</dbReference>
<evidence type="ECO:0000256" key="6">
    <source>
        <dbReference type="ARBA" id="ARBA00023136"/>
    </source>
</evidence>
<dbReference type="PANTHER" id="PTHR43731">
    <property type="entry name" value="RHOMBOID PROTEASE"/>
    <property type="match status" value="1"/>
</dbReference>
<dbReference type="InterPro" id="IPR011990">
    <property type="entry name" value="TPR-like_helical_dom_sf"/>
</dbReference>
<dbReference type="GO" id="GO:0004252">
    <property type="term" value="F:serine-type endopeptidase activity"/>
    <property type="evidence" value="ECO:0007669"/>
    <property type="project" value="InterPro"/>
</dbReference>
<dbReference type="GO" id="GO:0006508">
    <property type="term" value="P:proteolysis"/>
    <property type="evidence" value="ECO:0007669"/>
    <property type="project" value="UniProtKB-KW"/>
</dbReference>
<dbReference type="SUPFAM" id="SSF144091">
    <property type="entry name" value="Rhomboid-like"/>
    <property type="match status" value="1"/>
</dbReference>
<dbReference type="RefSeq" id="WP_137696260.1">
    <property type="nucleotide sequence ID" value="NZ_CP061336.1"/>
</dbReference>
<dbReference type="Gene3D" id="1.20.1540.10">
    <property type="entry name" value="Rhomboid-like"/>
    <property type="match status" value="1"/>
</dbReference>
<dbReference type="Proteomes" id="UP000306409">
    <property type="component" value="Chromosome"/>
</dbReference>
<dbReference type="PANTHER" id="PTHR43731:SF14">
    <property type="entry name" value="PRESENILIN-ASSOCIATED RHOMBOID-LIKE PROTEIN, MITOCHONDRIAL"/>
    <property type="match status" value="1"/>
</dbReference>
<dbReference type="KEGG" id="rher:EHE19_008975"/>
<dbReference type="InterPro" id="IPR035952">
    <property type="entry name" value="Rhomboid-like_sf"/>
</dbReference>
<gene>
    <name evidence="8" type="ORF">EHE19_008975</name>
</gene>
<dbReference type="Gene3D" id="1.25.40.10">
    <property type="entry name" value="Tetratricopeptide repeat domain"/>
    <property type="match status" value="1"/>
</dbReference>
<dbReference type="EMBL" id="CP061336">
    <property type="protein sequence ID" value="QNU68511.1"/>
    <property type="molecule type" value="Genomic_DNA"/>
</dbReference>
<organism evidence="8 9">
    <name type="scientific">Ruminiclostridium herbifermentans</name>
    <dbReference type="NCBI Taxonomy" id="2488810"/>
    <lineage>
        <taxon>Bacteria</taxon>
        <taxon>Bacillati</taxon>
        <taxon>Bacillota</taxon>
        <taxon>Clostridia</taxon>
        <taxon>Eubacteriales</taxon>
        <taxon>Oscillospiraceae</taxon>
        <taxon>Ruminiclostridium</taxon>
    </lineage>
</organism>
<evidence type="ECO:0000256" key="1">
    <source>
        <dbReference type="ARBA" id="ARBA00004141"/>
    </source>
</evidence>
<keyword evidence="8" id="KW-0645">Protease</keyword>
<sequence>MKTNFTNSLIKYLIEKYSFNLINTNDEALDFSNGSAGLIKNYQGTTVFLEVIDADRFDNVQLARIMENSSAMLDSINGRNAYVLKLFLFDNAPNDEVLDIIEKSQIDNITEKKFFKCMSVDISNKIVRKHYNEPTFDGNIVKAINKFFAKNLHEKETSIEDIKELLVKRSKDFQIEFKAKTPWVTYVLIAANILVWLLLRILSFTTNTEYVNLLAPFGAKINLFILEGEYWRFISAMFLHSNEVHLLLNCYSLYMIGTQIERLFGHVKMIVIYFVAGLVGSIASFAFNIYPAVGASGAIFGLLGAMLFFAIKRPSLLKSSFGANLLTILVINLVYGVMNERIDNSAHLGGLVGGFLTTGVVYTAKEETSKDRLVRIGSLILVFLVTIGGLFYSFNNESNRLISQIVSLDNYYAQKNYAEAEKIAEQILNQDFQDDELRISVLKILIESENSQDKYNESEKHAEELLKYDIDNNTKINALFSVVKSENIQGKHNECEEHAEELLKMNPQNSNILIDTLVFLSGSELAQGKYNESEEHSEQLLKQELDTDKKSQVLWNLSLSEAAQGNPVKFTEAEEHANQLIELSPKHGHFILGAIYYNTQDAKNLDKAKEHLQKAKELDSPNMNAINNMLSDIENIQKSK</sequence>
<evidence type="ECO:0000259" key="7">
    <source>
        <dbReference type="Pfam" id="PF01694"/>
    </source>
</evidence>
<accession>A0A4U7JL59</accession>
<evidence type="ECO:0000256" key="3">
    <source>
        <dbReference type="ARBA" id="ARBA00022692"/>
    </source>
</evidence>
<comment type="similarity">
    <text evidence="2">Belongs to the peptidase S54 family.</text>
</comment>
<evidence type="ECO:0000313" key="8">
    <source>
        <dbReference type="EMBL" id="QNU68511.1"/>
    </source>
</evidence>
<name>A0A4U7JL59_9FIRM</name>
<keyword evidence="6" id="KW-0472">Membrane</keyword>
<evidence type="ECO:0000256" key="5">
    <source>
        <dbReference type="ARBA" id="ARBA00022989"/>
    </source>
</evidence>
<keyword evidence="5" id="KW-1133">Transmembrane helix</keyword>
<evidence type="ECO:0000313" key="9">
    <source>
        <dbReference type="Proteomes" id="UP000306409"/>
    </source>
</evidence>
<reference evidence="8 9" key="1">
    <citation type="submission" date="2020-09" db="EMBL/GenBank/DDBJ databases">
        <title>Characterization and genome sequencing of Ruminiclostridium sp. nov. MA18.</title>
        <authorList>
            <person name="Rettenmaier R."/>
            <person name="Kowollik M.-L."/>
            <person name="Liebl W."/>
            <person name="Zverlov V."/>
        </authorList>
    </citation>
    <scope>NUCLEOTIDE SEQUENCE [LARGE SCALE GENOMIC DNA]</scope>
    <source>
        <strain evidence="8 9">MA18</strain>
    </source>
</reference>
<keyword evidence="9" id="KW-1185">Reference proteome</keyword>
<dbReference type="AlphaFoldDB" id="A0A4U7JL59"/>
<dbReference type="InterPro" id="IPR050925">
    <property type="entry name" value="Rhomboid_protease_S54"/>
</dbReference>
<evidence type="ECO:0000256" key="4">
    <source>
        <dbReference type="ARBA" id="ARBA00022801"/>
    </source>
</evidence>
<comment type="subcellular location">
    <subcellularLocation>
        <location evidence="1">Membrane</location>
        <topology evidence="1">Multi-pass membrane protein</topology>
    </subcellularLocation>
</comment>
<dbReference type="InterPro" id="IPR022764">
    <property type="entry name" value="Peptidase_S54_rhomboid_dom"/>
</dbReference>
<dbReference type="OrthoDB" id="9813074at2"/>
<feature type="domain" description="Peptidase S54 rhomboid" evidence="7">
    <location>
        <begin position="228"/>
        <end position="361"/>
    </location>
</feature>
<dbReference type="SUPFAM" id="SSF81901">
    <property type="entry name" value="HCP-like"/>
    <property type="match status" value="1"/>
</dbReference>
<protein>
    <submittedName>
        <fullName evidence="8">Rhomboid family intramembrane serine protease</fullName>
    </submittedName>
</protein>
<dbReference type="GO" id="GO:0016020">
    <property type="term" value="C:membrane"/>
    <property type="evidence" value="ECO:0007669"/>
    <property type="project" value="UniProtKB-SubCell"/>
</dbReference>
<keyword evidence="3" id="KW-0812">Transmembrane</keyword>
<proteinExistence type="inferred from homology"/>
<keyword evidence="4" id="KW-0378">Hydrolase</keyword>